<sequence length="427" mass="48418">MARDNPKRKRRMIIACQPCRRRKCSGGDPCIRCIHKNTRLECSYLEVSPTLPLPNVPLPEHFSLAHDLIAFKSQQIGQQRTRFDSLALLTSRFKPDQSSDFSLEPDQTSDFNLEYSIAKIPFRSYLRQRTERDNPLSELYPRYLSTRQLLDAGHVKAAWIKLPSVIRSAEALKETLRARLTVATGSIVFDSTEMQVIDAHSTSGEEDIDGHSTSGEQESLTGTTGELTLKQSLLILCSLTAVSSVHYKIGDPRSLEDFLEREEDAWLPKVGTEDYKGLQDERTEQMISWNGCASAFDLAFPDGPFDIEELRSQLRHNLEEMSQLRHNLEEMSQLQVADDCPPPVTATTLDQSTSRPFHWKMSLWLVLFSCAVIPSGQLSSTFWDTERLDLQQLAKFLSTSPLFRDPLTATKLEDWIGKLKFLFCGAL</sequence>
<reference evidence="8 9" key="1">
    <citation type="submission" date="2015-01" db="EMBL/GenBank/DDBJ databases">
        <title>The Genome Sequence of Exophiala xenobiotica CBS118157.</title>
        <authorList>
            <consortium name="The Broad Institute Genomics Platform"/>
            <person name="Cuomo C."/>
            <person name="de Hoog S."/>
            <person name="Gorbushina A."/>
            <person name="Stielow B."/>
            <person name="Teixiera M."/>
            <person name="Abouelleil A."/>
            <person name="Chapman S.B."/>
            <person name="Priest M."/>
            <person name="Young S.K."/>
            <person name="Wortman J."/>
            <person name="Nusbaum C."/>
            <person name="Birren B."/>
        </authorList>
    </citation>
    <scope>NUCLEOTIDE SEQUENCE [LARGE SCALE GENOMIC DNA]</scope>
    <source>
        <strain evidence="8 9">CBS 118157</strain>
    </source>
</reference>
<evidence type="ECO:0000256" key="4">
    <source>
        <dbReference type="ARBA" id="ARBA00023242"/>
    </source>
</evidence>
<feature type="domain" description="Zn(2)-C6 fungal-type" evidence="7">
    <location>
        <begin position="10"/>
        <end position="53"/>
    </location>
</feature>
<gene>
    <name evidence="8" type="ORF">PV05_03373</name>
</gene>
<dbReference type="Gene3D" id="4.10.240.10">
    <property type="entry name" value="Zn(2)-C6 fungal-type DNA-binding domain"/>
    <property type="match status" value="1"/>
</dbReference>
<evidence type="ECO:0000256" key="1">
    <source>
        <dbReference type="ARBA" id="ARBA00023015"/>
    </source>
</evidence>
<dbReference type="OrthoDB" id="4119116at2759"/>
<keyword evidence="2" id="KW-0238">DNA-binding</keyword>
<dbReference type="SMART" id="SM00066">
    <property type="entry name" value="GAL4"/>
    <property type="match status" value="1"/>
</dbReference>
<keyword evidence="4" id="KW-0539">Nucleus</keyword>
<keyword evidence="5" id="KW-0175">Coiled coil</keyword>
<evidence type="ECO:0000259" key="7">
    <source>
        <dbReference type="SMART" id="SM00066"/>
    </source>
</evidence>
<evidence type="ECO:0000313" key="9">
    <source>
        <dbReference type="Proteomes" id="UP000054342"/>
    </source>
</evidence>
<feature type="region of interest" description="Disordered" evidence="6">
    <location>
        <begin position="201"/>
        <end position="220"/>
    </location>
</feature>
<evidence type="ECO:0000256" key="6">
    <source>
        <dbReference type="SAM" id="MobiDB-lite"/>
    </source>
</evidence>
<dbReference type="HOGENOM" id="CLU_642555_0_0_1"/>
<dbReference type="AlphaFoldDB" id="A0A0D2EVT2"/>
<evidence type="ECO:0000256" key="3">
    <source>
        <dbReference type="ARBA" id="ARBA00023163"/>
    </source>
</evidence>
<dbReference type="GO" id="GO:0000981">
    <property type="term" value="F:DNA-binding transcription factor activity, RNA polymerase II-specific"/>
    <property type="evidence" value="ECO:0007669"/>
    <property type="project" value="InterPro"/>
</dbReference>
<accession>A0A0D2EVT2</accession>
<evidence type="ECO:0000256" key="2">
    <source>
        <dbReference type="ARBA" id="ARBA00023125"/>
    </source>
</evidence>
<dbReference type="Pfam" id="PF00172">
    <property type="entry name" value="Zn_clus"/>
    <property type="match status" value="1"/>
</dbReference>
<dbReference type="Proteomes" id="UP000054342">
    <property type="component" value="Unassembled WGS sequence"/>
</dbReference>
<name>A0A0D2EVT2_9EURO</name>
<dbReference type="InterPro" id="IPR001138">
    <property type="entry name" value="Zn2Cys6_DnaBD"/>
</dbReference>
<dbReference type="GeneID" id="25325281"/>
<dbReference type="GO" id="GO:0008270">
    <property type="term" value="F:zinc ion binding"/>
    <property type="evidence" value="ECO:0007669"/>
    <property type="project" value="InterPro"/>
</dbReference>
<keyword evidence="1" id="KW-0805">Transcription regulation</keyword>
<dbReference type="InterPro" id="IPR036864">
    <property type="entry name" value="Zn2-C6_fun-type_DNA-bd_sf"/>
</dbReference>
<feature type="coiled-coil region" evidence="5">
    <location>
        <begin position="307"/>
        <end position="334"/>
    </location>
</feature>
<evidence type="ECO:0000256" key="5">
    <source>
        <dbReference type="SAM" id="Coils"/>
    </source>
</evidence>
<dbReference type="GO" id="GO:0003677">
    <property type="term" value="F:DNA binding"/>
    <property type="evidence" value="ECO:0007669"/>
    <property type="project" value="UniProtKB-KW"/>
</dbReference>
<keyword evidence="3" id="KW-0804">Transcription</keyword>
<organism evidence="8 9">
    <name type="scientific">Exophiala xenobiotica</name>
    <dbReference type="NCBI Taxonomy" id="348802"/>
    <lineage>
        <taxon>Eukaryota</taxon>
        <taxon>Fungi</taxon>
        <taxon>Dikarya</taxon>
        <taxon>Ascomycota</taxon>
        <taxon>Pezizomycotina</taxon>
        <taxon>Eurotiomycetes</taxon>
        <taxon>Chaetothyriomycetidae</taxon>
        <taxon>Chaetothyriales</taxon>
        <taxon>Herpotrichiellaceae</taxon>
        <taxon>Exophiala</taxon>
    </lineage>
</organism>
<dbReference type="EMBL" id="KN847318">
    <property type="protein sequence ID" value="KIW58880.1"/>
    <property type="molecule type" value="Genomic_DNA"/>
</dbReference>
<keyword evidence="9" id="KW-1185">Reference proteome</keyword>
<dbReference type="CDD" id="cd00067">
    <property type="entry name" value="GAL4"/>
    <property type="match status" value="1"/>
</dbReference>
<evidence type="ECO:0000313" key="8">
    <source>
        <dbReference type="EMBL" id="KIW58880.1"/>
    </source>
</evidence>
<proteinExistence type="predicted"/>
<protein>
    <recommendedName>
        <fullName evidence="7">Zn(2)-C6 fungal-type domain-containing protein</fullName>
    </recommendedName>
</protein>
<dbReference type="SUPFAM" id="SSF57701">
    <property type="entry name" value="Zn2/Cys6 DNA-binding domain"/>
    <property type="match status" value="1"/>
</dbReference>
<dbReference type="RefSeq" id="XP_013319464.1">
    <property type="nucleotide sequence ID" value="XM_013464010.1"/>
</dbReference>